<dbReference type="STRING" id="645274.SAMN04487901_11371"/>
<dbReference type="Gene3D" id="2.70.98.10">
    <property type="match status" value="1"/>
</dbReference>
<feature type="signal peptide" evidence="6">
    <location>
        <begin position="1"/>
        <end position="28"/>
    </location>
</feature>
<dbReference type="AlphaFoldDB" id="A0A1G7YGC4"/>
<keyword evidence="6" id="KW-0732">Signal</keyword>
<dbReference type="EMBL" id="FNCQ01000013">
    <property type="protein sequence ID" value="SDG95407.1"/>
    <property type="molecule type" value="Genomic_DNA"/>
</dbReference>
<reference evidence="11" key="1">
    <citation type="submission" date="2016-10" db="EMBL/GenBank/DDBJ databases">
        <authorList>
            <person name="Varghese N."/>
            <person name="Submissions S."/>
        </authorList>
    </citation>
    <scope>NUCLEOTIDE SEQUENCE [LARGE SCALE GENOMIC DNA]</scope>
    <source>
        <strain evidence="11">BP1-148</strain>
    </source>
</reference>
<evidence type="ECO:0000259" key="9">
    <source>
        <dbReference type="Pfam" id="PF14509"/>
    </source>
</evidence>
<dbReference type="SUPFAM" id="SSF51445">
    <property type="entry name" value="(Trans)glycosidases"/>
    <property type="match status" value="1"/>
</dbReference>
<dbReference type="InterPro" id="IPR029486">
    <property type="entry name" value="GH97_N"/>
</dbReference>
<evidence type="ECO:0000259" key="8">
    <source>
        <dbReference type="Pfam" id="PF14508"/>
    </source>
</evidence>
<dbReference type="Gene3D" id="2.60.40.1180">
    <property type="entry name" value="Golgi alpha-mannosidase II"/>
    <property type="match status" value="1"/>
</dbReference>
<dbReference type="Pfam" id="PF10566">
    <property type="entry name" value="Glyco_hydro_97"/>
    <property type="match status" value="1"/>
</dbReference>
<feature type="chain" id="PRO_5011707013" evidence="6">
    <location>
        <begin position="29"/>
        <end position="703"/>
    </location>
</feature>
<dbReference type="GO" id="GO:0016798">
    <property type="term" value="F:hydrolase activity, acting on glycosyl bonds"/>
    <property type="evidence" value="ECO:0007669"/>
    <property type="project" value="UniProtKB-KW"/>
</dbReference>
<evidence type="ECO:0000256" key="5">
    <source>
        <dbReference type="ARBA" id="ARBA00023295"/>
    </source>
</evidence>
<evidence type="ECO:0000256" key="1">
    <source>
        <dbReference type="ARBA" id="ARBA00001913"/>
    </source>
</evidence>
<dbReference type="Pfam" id="PF14509">
    <property type="entry name" value="GH97_C"/>
    <property type="match status" value="1"/>
</dbReference>
<dbReference type="Pfam" id="PF14508">
    <property type="entry name" value="GH97_N"/>
    <property type="match status" value="1"/>
</dbReference>
<accession>A0A1G7YGC4</accession>
<dbReference type="Proteomes" id="UP000198779">
    <property type="component" value="Unassembled WGS sequence"/>
</dbReference>
<proteinExistence type="predicted"/>
<evidence type="ECO:0000256" key="2">
    <source>
        <dbReference type="ARBA" id="ARBA00011245"/>
    </source>
</evidence>
<evidence type="ECO:0000256" key="3">
    <source>
        <dbReference type="ARBA" id="ARBA00022801"/>
    </source>
</evidence>
<dbReference type="PANTHER" id="PTHR35803:SF2">
    <property type="entry name" value="RETAINING ALPHA-GALACTOSIDASE"/>
    <property type="match status" value="1"/>
</dbReference>
<dbReference type="InterPro" id="IPR017853">
    <property type="entry name" value="GH"/>
</dbReference>
<sequence>MKLSLVRKAVMGVLPFYLFTFLPLTASAREDAISSPDGKLVVTVSDDGPCATYAVKYDGRQVLLPSPLGFKADFGDFTQKLRITTSRMGGADRLYQMHQAKRSWMHYVAAQLFVSFKNAAGQKITVEFSVSNNDVAFRYHIPRQKDDNPKSAVIQHESTGFVLPDGTTTFLTPQSKAMVGWERTKPSYEEEYKVDMPMTARSQYGEGYTFPCLFKLPAAKSQATEPGGWVLISETGVSSQYCGSHLSDYPYTIAFPMAGENNGIGTTTAGIALPGKTPWRTITVGNTLAPIVETTIAYDVVAPRYSFGTMENLEEFQESADCAACAPGDTKSDSVAHPSSLTPQPSSLTPQPSYGRYTWSWLIWQDNSINYDDQVKFIDLASEMGYEFCLVDNWWDQNIGRERMAELSKYAQSKGVSLMLWYNSNGFENDAPQTPRDCLNTSMAREREMAWLQSIGVKGIKVDFFGGDKQETMKLYEDILFDANRYGIQCIFHGCTLPRGWERMYPNFVASEAVLASENVYFNEGAAVRQPFDLTMHPFCRNAVATMDWGGVIMNKYMSKDNKTRHTRKTTDAFEIASAFTNQTAIQCIAMQPNNLQELPQAELDFLKAIPTTWDETRYVDGYPGKYVVLARRHGDQWYVAGLNALKEPLTLTLDLDDFDVTRQFCDQVDKKGAVTGIAISPLKLKKGKAKITMQPNGGFVAY</sequence>
<evidence type="ECO:0000256" key="4">
    <source>
        <dbReference type="ARBA" id="ARBA00022837"/>
    </source>
</evidence>
<feature type="domain" description="Glycosyl-hydrolase 97 C-terminal oligomerisation" evidence="9">
    <location>
        <begin position="613"/>
        <end position="702"/>
    </location>
</feature>
<name>A0A1G7YGC4_9BACT</name>
<feature type="domain" description="Glycosyl-hydrolase 97 catalytic" evidence="7">
    <location>
        <begin position="366"/>
        <end position="514"/>
    </location>
</feature>
<dbReference type="PANTHER" id="PTHR35803">
    <property type="entry name" value="GLUCAN 1,4-ALPHA-GLUCOSIDASE SUSB-RELATED"/>
    <property type="match status" value="1"/>
</dbReference>
<keyword evidence="3 10" id="KW-0378">Hydrolase</keyword>
<dbReference type="InterPro" id="IPR013785">
    <property type="entry name" value="Aldolase_TIM"/>
</dbReference>
<keyword evidence="11" id="KW-1185">Reference proteome</keyword>
<keyword evidence="5" id="KW-0326">Glycosidase</keyword>
<gene>
    <name evidence="10" type="ORF">SAMN04487901_11371</name>
</gene>
<organism evidence="10 11">
    <name type="scientific">Prevotella communis</name>
    <dbReference type="NCBI Taxonomy" id="2913614"/>
    <lineage>
        <taxon>Bacteria</taxon>
        <taxon>Pseudomonadati</taxon>
        <taxon>Bacteroidota</taxon>
        <taxon>Bacteroidia</taxon>
        <taxon>Bacteroidales</taxon>
        <taxon>Prevotellaceae</taxon>
        <taxon>Prevotella</taxon>
    </lineage>
</organism>
<evidence type="ECO:0000313" key="11">
    <source>
        <dbReference type="Proteomes" id="UP000198779"/>
    </source>
</evidence>
<dbReference type="InterPro" id="IPR052720">
    <property type="entry name" value="Glycosyl_hydrolase_97"/>
</dbReference>
<protein>
    <submittedName>
        <fullName evidence="10">Glycosyl-hydrolase 97 C-terminal, oligomerisation</fullName>
    </submittedName>
</protein>
<comment type="cofactor">
    <cofactor evidence="1">
        <name>Ca(2+)</name>
        <dbReference type="ChEBI" id="CHEBI:29108"/>
    </cofactor>
</comment>
<dbReference type="Gene3D" id="3.20.20.70">
    <property type="entry name" value="Aldolase class I"/>
    <property type="match status" value="1"/>
</dbReference>
<dbReference type="InterPro" id="IPR029483">
    <property type="entry name" value="GH97_C"/>
</dbReference>
<evidence type="ECO:0000313" key="10">
    <source>
        <dbReference type="EMBL" id="SDG95407.1"/>
    </source>
</evidence>
<dbReference type="InterPro" id="IPR019563">
    <property type="entry name" value="GH97_catalytic"/>
</dbReference>
<keyword evidence="4" id="KW-0106">Calcium</keyword>
<dbReference type="GO" id="GO:0030246">
    <property type="term" value="F:carbohydrate binding"/>
    <property type="evidence" value="ECO:0007669"/>
    <property type="project" value="InterPro"/>
</dbReference>
<feature type="domain" description="Glycosyl-hydrolase 97 N-terminal" evidence="8">
    <location>
        <begin position="33"/>
        <end position="303"/>
    </location>
</feature>
<dbReference type="InterPro" id="IPR013780">
    <property type="entry name" value="Glyco_hydro_b"/>
</dbReference>
<evidence type="ECO:0000259" key="7">
    <source>
        <dbReference type="Pfam" id="PF10566"/>
    </source>
</evidence>
<evidence type="ECO:0000256" key="6">
    <source>
        <dbReference type="SAM" id="SignalP"/>
    </source>
</evidence>
<comment type="subunit">
    <text evidence="2">Monomer.</text>
</comment>
<dbReference type="InterPro" id="IPR014718">
    <property type="entry name" value="GH-type_carb-bd"/>
</dbReference>